<evidence type="ECO:0000313" key="5">
    <source>
        <dbReference type="Proteomes" id="UP000092321"/>
    </source>
</evidence>
<dbReference type="GO" id="GO:0005975">
    <property type="term" value="P:carbohydrate metabolic process"/>
    <property type="evidence" value="ECO:0007669"/>
    <property type="project" value="InterPro"/>
</dbReference>
<feature type="domain" description="Glycosyl hydrolase family 92" evidence="2">
    <location>
        <begin position="332"/>
        <end position="924"/>
    </location>
</feature>
<feature type="chain" id="PRO_5008598726" description="Glycoside hydrolase family 92 protein" evidence="1">
    <location>
        <begin position="22"/>
        <end position="964"/>
    </location>
</feature>
<dbReference type="InterPro" id="IPR050883">
    <property type="entry name" value="PNGase"/>
</dbReference>
<accession>A0A1B7TE76</accession>
<sequence>MKYNTVFVFTVIQFFITFLTCNNNNNNTEISHLKTVQITEPEFLNSSKYMLYLQKLQGYEFTKFVNPFFGTDRGGNKFPGCLYPFGMVKVGGDYRHLTNHLKIDSYAGYQRHGYLRQVSMLHVSGTGGSPTYGIIGQLPVIINRDQYNFEANEPNIGLFDIGNGIERARPDSGHIGYYRISLKNNVDIEFTSGKKTGYLKYTLNQIDSNEDFYVLFNLTEHLQSFNRPWWSQQFEFGKLFINDDEKSYEGKVTIKNGWSSTDAYSVYFYGEFNQKFDSFVNFKAKTKTRKFKFGFGRKTNWNLAGIFKFDNQKIMDNPLESKIGISYHSINQAKENCVEDFNNQWDFDEVVFKNINVWKEEVFDKVTEVTSCDNTVLDKFYNSLYGSHLMPTDKSGIESPFYSIPLPKLSTGWIDKLNEVEEKRIAQIQNIENQSFKNIKSINYRIFEKKENQNNTNSNINLIKNEWLKKSRKNRIKIVGQEPICEDFEMPSFNTPYYDDWFTIWDTYRTLHPLLFMIQPEKSKDMINSLSLIAEYEIFPPDGRSASRSGRTQGGSNSDILISEAISKKIVYDKFEKCRLYKASWRNANIIPPYVKDISAKDATNKFGRGALQDWIELGFVSTDFTRSLTRTVEYSNNDFSVALTANDVGENDLVIQEYLRRSRNWANLWNPDLSLEHYNYSGFLNPKMGTNKRGRYRNNPLAKRNVNLNQFISNYNPADCGGCYWGGHSYEGTSIEYMFSINHDIPHLISLIGKEKFEERLDDLYNLHCSPIKAIESGLKFKFKSLSGRNCGFADVANEPSFGAGYLYSYINMQDKTAETIDFLTTVEFQTGSRAIPGNSDSGAMESWLWFGLIGIYPVPGTDLYLIGTPQLSHLKINDKLEIEVKNLNCSQDNGKRQNIYIKSVTLNGENIQRSWLKHGELFENKIRHEPNHLIFEMTLDPLGWDKEYKTPPSYDEILYKNY</sequence>
<dbReference type="PANTHER" id="PTHR12143:SF38">
    <property type="entry name" value="ALPHA-1,2-MANNOSIDASE FAMILY PROTEIN (AFU_ORTHOLOGUE AFUA_5G10520)"/>
    <property type="match status" value="1"/>
</dbReference>
<dbReference type="PANTHER" id="PTHR12143">
    <property type="entry name" value="PEPTIDE N-GLYCANASE PNGASE -RELATED"/>
    <property type="match status" value="1"/>
</dbReference>
<organism evidence="4 5">
    <name type="scientific">Hanseniaspora valbyensis NRRL Y-1626</name>
    <dbReference type="NCBI Taxonomy" id="766949"/>
    <lineage>
        <taxon>Eukaryota</taxon>
        <taxon>Fungi</taxon>
        <taxon>Dikarya</taxon>
        <taxon>Ascomycota</taxon>
        <taxon>Saccharomycotina</taxon>
        <taxon>Saccharomycetes</taxon>
        <taxon>Saccharomycodales</taxon>
        <taxon>Saccharomycodaceae</taxon>
        <taxon>Hanseniaspora</taxon>
    </lineage>
</organism>
<dbReference type="SUPFAM" id="SSF48208">
    <property type="entry name" value="Six-hairpin glycosidases"/>
    <property type="match status" value="1"/>
</dbReference>
<evidence type="ECO:0008006" key="6">
    <source>
        <dbReference type="Google" id="ProtNLM"/>
    </source>
</evidence>
<dbReference type="GO" id="GO:0006516">
    <property type="term" value="P:glycoprotein catabolic process"/>
    <property type="evidence" value="ECO:0007669"/>
    <property type="project" value="TreeGrafter"/>
</dbReference>
<protein>
    <recommendedName>
        <fullName evidence="6">Glycoside hydrolase family 92 protein</fullName>
    </recommendedName>
</protein>
<evidence type="ECO:0000259" key="2">
    <source>
        <dbReference type="Pfam" id="PF07971"/>
    </source>
</evidence>
<dbReference type="InterPro" id="IPR012939">
    <property type="entry name" value="Glyco_hydro_92"/>
</dbReference>
<reference evidence="5" key="1">
    <citation type="journal article" date="2016" name="Proc. Natl. Acad. Sci. U.S.A.">
        <title>Comparative genomics of biotechnologically important yeasts.</title>
        <authorList>
            <person name="Riley R."/>
            <person name="Haridas S."/>
            <person name="Wolfe K.H."/>
            <person name="Lopes M.R."/>
            <person name="Hittinger C.T."/>
            <person name="Goeker M."/>
            <person name="Salamov A.A."/>
            <person name="Wisecaver J.H."/>
            <person name="Long T.M."/>
            <person name="Calvey C.H."/>
            <person name="Aerts A.L."/>
            <person name="Barry K.W."/>
            <person name="Choi C."/>
            <person name="Clum A."/>
            <person name="Coughlan A.Y."/>
            <person name="Deshpande S."/>
            <person name="Douglass A.P."/>
            <person name="Hanson S.J."/>
            <person name="Klenk H.-P."/>
            <person name="LaButti K.M."/>
            <person name="Lapidus A."/>
            <person name="Lindquist E.A."/>
            <person name="Lipzen A.M."/>
            <person name="Meier-Kolthoff J.P."/>
            <person name="Ohm R.A."/>
            <person name="Otillar R.P."/>
            <person name="Pangilinan J.L."/>
            <person name="Peng Y."/>
            <person name="Rokas A."/>
            <person name="Rosa C.A."/>
            <person name="Scheuner C."/>
            <person name="Sibirny A.A."/>
            <person name="Slot J.C."/>
            <person name="Stielow J.B."/>
            <person name="Sun H."/>
            <person name="Kurtzman C.P."/>
            <person name="Blackwell M."/>
            <person name="Grigoriev I.V."/>
            <person name="Jeffries T.W."/>
        </authorList>
    </citation>
    <scope>NUCLEOTIDE SEQUENCE [LARGE SCALE GENOMIC DNA]</scope>
    <source>
        <strain evidence="5">NRRL Y-1626</strain>
    </source>
</reference>
<comment type="caution">
    <text evidence="4">The sequence shown here is derived from an EMBL/GenBank/DDBJ whole genome shotgun (WGS) entry which is preliminary data.</text>
</comment>
<dbReference type="GO" id="GO:0005634">
    <property type="term" value="C:nucleus"/>
    <property type="evidence" value="ECO:0007669"/>
    <property type="project" value="TreeGrafter"/>
</dbReference>
<dbReference type="Gene3D" id="2.70.98.10">
    <property type="match status" value="1"/>
</dbReference>
<keyword evidence="5" id="KW-1185">Reference proteome</keyword>
<dbReference type="AlphaFoldDB" id="A0A1B7TE76"/>
<dbReference type="GO" id="GO:0030246">
    <property type="term" value="F:carbohydrate binding"/>
    <property type="evidence" value="ECO:0007669"/>
    <property type="project" value="InterPro"/>
</dbReference>
<dbReference type="Gene3D" id="1.20.1050.60">
    <property type="entry name" value="alpha-1,2-mannosidase"/>
    <property type="match status" value="1"/>
</dbReference>
<dbReference type="EMBL" id="LXPE01000011">
    <property type="protein sequence ID" value="OBA27059.1"/>
    <property type="molecule type" value="Genomic_DNA"/>
</dbReference>
<dbReference type="InterPro" id="IPR008928">
    <property type="entry name" value="6-hairpin_glycosidase_sf"/>
</dbReference>
<dbReference type="OrthoDB" id="449263at2759"/>
<dbReference type="Pfam" id="PF17678">
    <property type="entry name" value="Glyco_hydro_92N"/>
    <property type="match status" value="1"/>
</dbReference>
<evidence type="ECO:0000259" key="3">
    <source>
        <dbReference type="Pfam" id="PF17678"/>
    </source>
</evidence>
<name>A0A1B7TE76_9ASCO</name>
<dbReference type="Gene3D" id="1.20.1610.10">
    <property type="entry name" value="alpha-1,2-mannosidases domains"/>
    <property type="match status" value="1"/>
</dbReference>
<proteinExistence type="predicted"/>
<dbReference type="Proteomes" id="UP000092321">
    <property type="component" value="Unassembled WGS sequence"/>
</dbReference>
<gene>
    <name evidence="4" type="ORF">HANVADRAFT_52604</name>
</gene>
<dbReference type="InterPro" id="IPR014718">
    <property type="entry name" value="GH-type_carb-bd"/>
</dbReference>
<dbReference type="InterPro" id="IPR041371">
    <property type="entry name" value="GH92_N"/>
</dbReference>
<dbReference type="GO" id="GO:0000224">
    <property type="term" value="F:peptide-N4-(N-acetyl-beta-glucosaminyl)asparagine amidase activity"/>
    <property type="evidence" value="ECO:0007669"/>
    <property type="project" value="TreeGrafter"/>
</dbReference>
<dbReference type="Pfam" id="PF07971">
    <property type="entry name" value="Glyco_hydro_92"/>
    <property type="match status" value="1"/>
</dbReference>
<feature type="domain" description="Glycosyl hydrolase family 92 N-terminal" evidence="3">
    <location>
        <begin position="64"/>
        <end position="326"/>
    </location>
</feature>
<dbReference type="GO" id="GO:0005829">
    <property type="term" value="C:cytosol"/>
    <property type="evidence" value="ECO:0007669"/>
    <property type="project" value="TreeGrafter"/>
</dbReference>
<evidence type="ECO:0000313" key="4">
    <source>
        <dbReference type="EMBL" id="OBA27059.1"/>
    </source>
</evidence>
<feature type="signal peptide" evidence="1">
    <location>
        <begin position="1"/>
        <end position="21"/>
    </location>
</feature>
<keyword evidence="1" id="KW-0732">Signal</keyword>
<evidence type="ECO:0000256" key="1">
    <source>
        <dbReference type="SAM" id="SignalP"/>
    </source>
</evidence>